<dbReference type="PANTHER" id="PTHR43384:SF6">
    <property type="entry name" value="SEPTUM SITE-DETERMINING PROTEIN MIND HOMOLOG, CHLOROPLASTIC"/>
    <property type="match status" value="1"/>
</dbReference>
<dbReference type="SUPFAM" id="SSF52540">
    <property type="entry name" value="P-loop containing nucleoside triphosphate hydrolases"/>
    <property type="match status" value="1"/>
</dbReference>
<protein>
    <submittedName>
        <fullName evidence="3">DNA-binding protein</fullName>
    </submittedName>
</protein>
<dbReference type="GO" id="GO:0051782">
    <property type="term" value="P:negative regulation of cell division"/>
    <property type="evidence" value="ECO:0007669"/>
    <property type="project" value="TreeGrafter"/>
</dbReference>
<dbReference type="OrthoDB" id="4561190at2"/>
<reference evidence="4" key="1">
    <citation type="submission" date="2016-07" db="EMBL/GenBank/DDBJ databases">
        <title>Sequence Frankia sp. strain CcI1.17.</title>
        <authorList>
            <person name="Ghodhbane-Gtari F."/>
            <person name="Swanson E."/>
            <person name="Gueddou A."/>
            <person name="Morris K."/>
            <person name="Hezbri K."/>
            <person name="Ktari A."/>
            <person name="Nouioui I."/>
            <person name="Abebe-Akele F."/>
            <person name="Simpson S."/>
            <person name="Thomas K."/>
            <person name="Gtari M."/>
            <person name="Tisa L.S."/>
            <person name="Hurst S."/>
        </authorList>
    </citation>
    <scope>NUCLEOTIDE SEQUENCE [LARGE SCALE GENOMIC DNA]</scope>
    <source>
        <strain evidence="4">Cc1.17</strain>
    </source>
</reference>
<dbReference type="GO" id="GO:0005829">
    <property type="term" value="C:cytosol"/>
    <property type="evidence" value="ECO:0007669"/>
    <property type="project" value="TreeGrafter"/>
</dbReference>
<dbReference type="NCBIfam" id="NF040564">
    <property type="entry name" value="SCO2523_fam"/>
    <property type="match status" value="1"/>
</dbReference>
<evidence type="ECO:0000256" key="2">
    <source>
        <dbReference type="ARBA" id="ARBA00022840"/>
    </source>
</evidence>
<evidence type="ECO:0000313" key="3">
    <source>
        <dbReference type="EMBL" id="OHV35727.1"/>
    </source>
</evidence>
<dbReference type="GO" id="GO:0003677">
    <property type="term" value="F:DNA binding"/>
    <property type="evidence" value="ECO:0007669"/>
    <property type="project" value="UniProtKB-KW"/>
</dbReference>
<proteinExistence type="predicted"/>
<evidence type="ECO:0000256" key="1">
    <source>
        <dbReference type="ARBA" id="ARBA00022741"/>
    </source>
</evidence>
<dbReference type="GO" id="GO:0009898">
    <property type="term" value="C:cytoplasmic side of plasma membrane"/>
    <property type="evidence" value="ECO:0007669"/>
    <property type="project" value="TreeGrafter"/>
</dbReference>
<accession>A0A1S1QPU0</accession>
<dbReference type="GO" id="GO:0005524">
    <property type="term" value="F:ATP binding"/>
    <property type="evidence" value="ECO:0007669"/>
    <property type="project" value="UniProtKB-KW"/>
</dbReference>
<dbReference type="Gene3D" id="3.40.50.300">
    <property type="entry name" value="P-loop containing nucleotide triphosphate hydrolases"/>
    <property type="match status" value="1"/>
</dbReference>
<dbReference type="PANTHER" id="PTHR43384">
    <property type="entry name" value="SEPTUM SITE-DETERMINING PROTEIN MIND HOMOLOG, CHLOROPLASTIC-RELATED"/>
    <property type="match status" value="1"/>
</dbReference>
<sequence length="306" mass="33217">MIVFATSDKGGTGRSVTSCNVAYRRAMQGSDVCYLDFDFGSPTSGAIFGVEAAGQGTPTGRGLHTYLAGGTAEAEQFDVWTQSTLGGGWARPLGAGRLTLLPGDAGGGEFPVNKQMIRRCTDLFLSLDEEFELTLVDLSAGRSYATELVLRATADPVLAAKTTRWLVFHRWTRQHIVAASGLVHGTQGILETGAEYGHRKPDLEDGIRFVRTAVLEPESPQLASLRPEQSVWLQSYDIDLQRLAGKMRLGSSLMIGSIPLDPVLQWREQIIVEDDISTTRIANAETGQAFEALAERLTDKSLWEGL</sequence>
<dbReference type="AlphaFoldDB" id="A0A1S1QPU0"/>
<organism evidence="3 4">
    <name type="scientific">Parafrankia colletiae</name>
    <dbReference type="NCBI Taxonomy" id="573497"/>
    <lineage>
        <taxon>Bacteria</taxon>
        <taxon>Bacillati</taxon>
        <taxon>Actinomycetota</taxon>
        <taxon>Actinomycetes</taxon>
        <taxon>Frankiales</taxon>
        <taxon>Frankiaceae</taxon>
        <taxon>Parafrankia</taxon>
    </lineage>
</organism>
<dbReference type="Proteomes" id="UP000179627">
    <property type="component" value="Unassembled WGS sequence"/>
</dbReference>
<dbReference type="EMBL" id="MBLM01000120">
    <property type="protein sequence ID" value="OHV35727.1"/>
    <property type="molecule type" value="Genomic_DNA"/>
</dbReference>
<dbReference type="InterPro" id="IPR027417">
    <property type="entry name" value="P-loop_NTPase"/>
</dbReference>
<evidence type="ECO:0000313" key="4">
    <source>
        <dbReference type="Proteomes" id="UP000179627"/>
    </source>
</evidence>
<keyword evidence="4" id="KW-1185">Reference proteome</keyword>
<keyword evidence="3" id="KW-0238">DNA-binding</keyword>
<keyword evidence="2" id="KW-0067">ATP-binding</keyword>
<comment type="caution">
    <text evidence="3">The sequence shown here is derived from an EMBL/GenBank/DDBJ whole genome shotgun (WGS) entry which is preliminary data.</text>
</comment>
<dbReference type="InterPro" id="IPR050625">
    <property type="entry name" value="ParA/MinD_ATPase"/>
</dbReference>
<dbReference type="RefSeq" id="WP_071085348.1">
    <property type="nucleotide sequence ID" value="NZ_MBLM01000120.1"/>
</dbReference>
<gene>
    <name evidence="3" type="ORF">CC117_18895</name>
</gene>
<name>A0A1S1QPU0_9ACTN</name>
<dbReference type="GO" id="GO:0016887">
    <property type="term" value="F:ATP hydrolysis activity"/>
    <property type="evidence" value="ECO:0007669"/>
    <property type="project" value="TreeGrafter"/>
</dbReference>
<keyword evidence="1" id="KW-0547">Nucleotide-binding</keyword>